<name>A0A1H7MSC4_9GAMM</name>
<sequence>MILPKETQARVISKPAKEPRNGEFYVSFGHGCWYSNALNSLDLGSRI</sequence>
<protein>
    <submittedName>
        <fullName evidence="1">Uncharacterized protein</fullName>
    </submittedName>
</protein>
<evidence type="ECO:0000313" key="2">
    <source>
        <dbReference type="Proteomes" id="UP000199297"/>
    </source>
</evidence>
<proteinExistence type="predicted"/>
<dbReference type="EMBL" id="FOBI01000006">
    <property type="protein sequence ID" value="SEL14256.1"/>
    <property type="molecule type" value="Genomic_DNA"/>
</dbReference>
<dbReference type="Proteomes" id="UP000199297">
    <property type="component" value="Unassembled WGS sequence"/>
</dbReference>
<dbReference type="AlphaFoldDB" id="A0A1H7MSC4"/>
<organism evidence="1 2">
    <name type="scientific">Colwellia chukchiensis</name>
    <dbReference type="NCBI Taxonomy" id="641665"/>
    <lineage>
        <taxon>Bacteria</taxon>
        <taxon>Pseudomonadati</taxon>
        <taxon>Pseudomonadota</taxon>
        <taxon>Gammaproteobacteria</taxon>
        <taxon>Alteromonadales</taxon>
        <taxon>Colwelliaceae</taxon>
        <taxon>Colwellia</taxon>
    </lineage>
</organism>
<gene>
    <name evidence="1" type="ORF">SAMN05216262_106119</name>
</gene>
<keyword evidence="2" id="KW-1185">Reference proteome</keyword>
<evidence type="ECO:0000313" key="1">
    <source>
        <dbReference type="EMBL" id="SEL14256.1"/>
    </source>
</evidence>
<reference evidence="2" key="1">
    <citation type="submission" date="2016-10" db="EMBL/GenBank/DDBJ databases">
        <authorList>
            <person name="Varghese N."/>
            <person name="Submissions S."/>
        </authorList>
    </citation>
    <scope>NUCLEOTIDE SEQUENCE [LARGE SCALE GENOMIC DNA]</scope>
    <source>
        <strain evidence="2">CGMCC 1.9127</strain>
    </source>
</reference>
<accession>A0A1H7MSC4</accession>